<comment type="caution">
    <text evidence="5">The sequence shown here is derived from an EMBL/GenBank/DDBJ whole genome shotgun (WGS) entry which is preliminary data.</text>
</comment>
<dbReference type="GO" id="GO:0016301">
    <property type="term" value="F:kinase activity"/>
    <property type="evidence" value="ECO:0007669"/>
    <property type="project" value="UniProtKB-KW"/>
</dbReference>
<reference evidence="5 6" key="1">
    <citation type="submission" date="2019-02" db="EMBL/GenBank/DDBJ databases">
        <authorList>
            <person name="Goldberg S.R."/>
            <person name="Haltli B.A."/>
            <person name="Correa H."/>
            <person name="Russell K.G."/>
        </authorList>
    </citation>
    <scope>NUCLEOTIDE SEQUENCE [LARGE SCALE GENOMIC DNA]</scope>
    <source>
        <strain evidence="5 6">JCM 16186</strain>
    </source>
</reference>
<evidence type="ECO:0000313" key="5">
    <source>
        <dbReference type="EMBL" id="MTI25592.1"/>
    </source>
</evidence>
<dbReference type="Gene3D" id="3.40.1190.20">
    <property type="match status" value="1"/>
</dbReference>
<feature type="non-terminal residue" evidence="5">
    <location>
        <position position="292"/>
    </location>
</feature>
<dbReference type="InterPro" id="IPR029056">
    <property type="entry name" value="Ribokinase-like"/>
</dbReference>
<evidence type="ECO:0000256" key="2">
    <source>
        <dbReference type="ARBA" id="ARBA00022679"/>
    </source>
</evidence>
<dbReference type="InterPro" id="IPR050306">
    <property type="entry name" value="PfkB_Carbo_kinase"/>
</dbReference>
<gene>
    <name evidence="5" type="ORF">E1163_11620</name>
</gene>
<keyword evidence="6" id="KW-1185">Reference proteome</keyword>
<dbReference type="CDD" id="cd01167">
    <property type="entry name" value="bac_FRK"/>
    <property type="match status" value="1"/>
</dbReference>
<dbReference type="PROSITE" id="PS00583">
    <property type="entry name" value="PFKB_KINASES_1"/>
    <property type="match status" value="1"/>
</dbReference>
<keyword evidence="2" id="KW-0808">Transferase</keyword>
<comment type="similarity">
    <text evidence="1">Belongs to the carbohydrate kinase PfkB family.</text>
</comment>
<feature type="domain" description="Carbohydrate kinase PfkB" evidence="4">
    <location>
        <begin position="25"/>
        <end position="283"/>
    </location>
</feature>
<dbReference type="InterPro" id="IPR002173">
    <property type="entry name" value="Carboh/pur_kinase_PfkB_CS"/>
</dbReference>
<organism evidence="5 6">
    <name type="scientific">Fulvivirga kasyanovii</name>
    <dbReference type="NCBI Taxonomy" id="396812"/>
    <lineage>
        <taxon>Bacteria</taxon>
        <taxon>Pseudomonadati</taxon>
        <taxon>Bacteroidota</taxon>
        <taxon>Cytophagia</taxon>
        <taxon>Cytophagales</taxon>
        <taxon>Fulvivirgaceae</taxon>
        <taxon>Fulvivirga</taxon>
    </lineage>
</organism>
<keyword evidence="3 5" id="KW-0418">Kinase</keyword>
<evidence type="ECO:0000256" key="3">
    <source>
        <dbReference type="ARBA" id="ARBA00022777"/>
    </source>
</evidence>
<dbReference type="PANTHER" id="PTHR43085:SF57">
    <property type="entry name" value="CARBOHYDRATE KINASE PFKB DOMAIN-CONTAINING PROTEIN"/>
    <property type="match status" value="1"/>
</dbReference>
<dbReference type="Proteomes" id="UP000798808">
    <property type="component" value="Unassembled WGS sequence"/>
</dbReference>
<dbReference type="EMBL" id="SMLW01000527">
    <property type="protein sequence ID" value="MTI25592.1"/>
    <property type="molecule type" value="Genomic_DNA"/>
</dbReference>
<evidence type="ECO:0000256" key="1">
    <source>
        <dbReference type="ARBA" id="ARBA00010688"/>
    </source>
</evidence>
<accession>A0ABW9RN95</accession>
<dbReference type="RefSeq" id="WP_155171851.1">
    <property type="nucleotide sequence ID" value="NZ_SMLW01000527.1"/>
</dbReference>
<evidence type="ECO:0000259" key="4">
    <source>
        <dbReference type="Pfam" id="PF00294"/>
    </source>
</evidence>
<evidence type="ECO:0000313" key="6">
    <source>
        <dbReference type="Proteomes" id="UP000798808"/>
    </source>
</evidence>
<dbReference type="PROSITE" id="PS00584">
    <property type="entry name" value="PFKB_KINASES_2"/>
    <property type="match status" value="1"/>
</dbReference>
<proteinExistence type="inferred from homology"/>
<dbReference type="Pfam" id="PF00294">
    <property type="entry name" value="PfkB"/>
    <property type="match status" value="1"/>
</dbReference>
<dbReference type="SUPFAM" id="SSF53613">
    <property type="entry name" value="Ribokinase-like"/>
    <property type="match status" value="1"/>
</dbReference>
<protein>
    <submittedName>
        <fullName evidence="5">Carbohydrate kinase</fullName>
    </submittedName>
</protein>
<dbReference type="PANTHER" id="PTHR43085">
    <property type="entry name" value="HEXOKINASE FAMILY MEMBER"/>
    <property type="match status" value="1"/>
</dbReference>
<sequence length="292" mass="31537">MTPSKTPVICFGEVLWDKLPGGIMPGGAPMNVAVHLNQLGISSAIISRVGKDEAGSDIVRYIDDKGVDTLYIQVDETYSTGTVDADTSDPKDVKYTINAPVAWDFISEDADVENAITGSQVLLYGSLASRNKISAATLERLLKKAGYCVFDVNLRAPHYTRKGVEKLMEAAHMVKMNDAELKLIASWYSASPEVTQQMEDISRRFQLQTLCVTFGEQGARLLENGHLYTHSGYAVDVADTIGSGDAFLAALLTQRLGNRPPASRLRYACAVGAYVASQAGATPVITEQAINQ</sequence>
<dbReference type="InterPro" id="IPR011611">
    <property type="entry name" value="PfkB_dom"/>
</dbReference>
<name>A0ABW9RN95_9BACT</name>